<protein>
    <recommendedName>
        <fullName evidence="4">Flagellar biosynthesis protein FlgN</fullName>
    </recommendedName>
</protein>
<accession>A0A0A3IK35</accession>
<dbReference type="Pfam" id="PF05130">
    <property type="entry name" value="FlgN"/>
    <property type="match status" value="1"/>
</dbReference>
<sequence length="168" mass="19073">MSVSNIISILEKLEKMHKSLLELANKKTELIKANDMEQIDDMLKMEQAHVAAIDKLEQQRQVMVTDYLQAKGIAFTDIPTVAQVIDTADGPEREVLQEVRGRLVTLLADLKRQNDLNQKLVFQSLQFVNLTLDMMRPQQQQGSTFNYSGAEIRGESKVGKKSYYDSQA</sequence>
<evidence type="ECO:0000313" key="3">
    <source>
        <dbReference type="Proteomes" id="UP000030437"/>
    </source>
</evidence>
<evidence type="ECO:0000313" key="2">
    <source>
        <dbReference type="EMBL" id="KGR83790.1"/>
    </source>
</evidence>
<dbReference type="SUPFAM" id="SSF140566">
    <property type="entry name" value="FlgN-like"/>
    <property type="match status" value="1"/>
</dbReference>
<proteinExistence type="predicted"/>
<dbReference type="Gene3D" id="1.20.58.300">
    <property type="entry name" value="FlgN-like"/>
    <property type="match status" value="1"/>
</dbReference>
<gene>
    <name evidence="2" type="ORF">CD32_13890</name>
</gene>
<dbReference type="RefSeq" id="WP_036155634.1">
    <property type="nucleotide sequence ID" value="NZ_AVCX01000004.1"/>
</dbReference>
<dbReference type="GO" id="GO:0044780">
    <property type="term" value="P:bacterial-type flagellum assembly"/>
    <property type="evidence" value="ECO:0007669"/>
    <property type="project" value="InterPro"/>
</dbReference>
<dbReference type="InterPro" id="IPR007809">
    <property type="entry name" value="FlgN-like"/>
</dbReference>
<evidence type="ECO:0000256" key="1">
    <source>
        <dbReference type="ARBA" id="ARBA00022795"/>
    </source>
</evidence>
<keyword evidence="1" id="KW-1005">Bacterial flagellum biogenesis</keyword>
<dbReference type="Proteomes" id="UP000030437">
    <property type="component" value="Unassembled WGS sequence"/>
</dbReference>
<dbReference type="OrthoDB" id="2381500at2"/>
<dbReference type="InterPro" id="IPR036679">
    <property type="entry name" value="FlgN-like_sf"/>
</dbReference>
<comment type="caution">
    <text evidence="2">The sequence shown here is derived from an EMBL/GenBank/DDBJ whole genome shotgun (WGS) entry which is preliminary data.</text>
</comment>
<dbReference type="EMBL" id="JPVP01000057">
    <property type="protein sequence ID" value="KGR83790.1"/>
    <property type="molecule type" value="Genomic_DNA"/>
</dbReference>
<reference evidence="2 3" key="1">
    <citation type="submission" date="2014-02" db="EMBL/GenBank/DDBJ databases">
        <title>Draft genome sequence of Lysinibacillus odysseyi NBRC 100172.</title>
        <authorList>
            <person name="Zhang F."/>
            <person name="Wang G."/>
            <person name="Zhang L."/>
        </authorList>
    </citation>
    <scope>NUCLEOTIDE SEQUENCE [LARGE SCALE GENOMIC DNA]</scope>
    <source>
        <strain evidence="2 3">NBRC 100172</strain>
    </source>
</reference>
<name>A0A0A3IK35_9BACI</name>
<evidence type="ECO:0008006" key="4">
    <source>
        <dbReference type="Google" id="ProtNLM"/>
    </source>
</evidence>
<organism evidence="2 3">
    <name type="scientific">Lysinibacillus odysseyi 34hs-1 = NBRC 100172</name>
    <dbReference type="NCBI Taxonomy" id="1220589"/>
    <lineage>
        <taxon>Bacteria</taxon>
        <taxon>Bacillati</taxon>
        <taxon>Bacillota</taxon>
        <taxon>Bacilli</taxon>
        <taxon>Bacillales</taxon>
        <taxon>Bacillaceae</taxon>
        <taxon>Lysinibacillus</taxon>
    </lineage>
</organism>
<dbReference type="eggNOG" id="COG3418">
    <property type="taxonomic scope" value="Bacteria"/>
</dbReference>
<dbReference type="STRING" id="1220589.CD32_13890"/>
<keyword evidence="3" id="KW-1185">Reference proteome</keyword>
<dbReference type="AlphaFoldDB" id="A0A0A3IK35"/>